<name>A0A5J4VKI0_9EUKA</name>
<protein>
    <submittedName>
        <fullName evidence="1">Uncharacterized protein</fullName>
    </submittedName>
</protein>
<reference evidence="1 2" key="1">
    <citation type="submission" date="2019-03" db="EMBL/GenBank/DDBJ databases">
        <title>Single cell metagenomics reveals metabolic interactions within the superorganism composed of flagellate Streblomastix strix and complex community of Bacteroidetes bacteria on its surface.</title>
        <authorList>
            <person name="Treitli S.C."/>
            <person name="Kolisko M."/>
            <person name="Husnik F."/>
            <person name="Keeling P."/>
            <person name="Hampl V."/>
        </authorList>
    </citation>
    <scope>NUCLEOTIDE SEQUENCE [LARGE SCALE GENOMIC DNA]</scope>
    <source>
        <strain evidence="1">ST1C</strain>
    </source>
</reference>
<organism evidence="1 2">
    <name type="scientific">Streblomastix strix</name>
    <dbReference type="NCBI Taxonomy" id="222440"/>
    <lineage>
        <taxon>Eukaryota</taxon>
        <taxon>Metamonada</taxon>
        <taxon>Preaxostyla</taxon>
        <taxon>Oxymonadida</taxon>
        <taxon>Streblomastigidae</taxon>
        <taxon>Streblomastix</taxon>
    </lineage>
</organism>
<evidence type="ECO:0000313" key="1">
    <source>
        <dbReference type="EMBL" id="KAA6382849.1"/>
    </source>
</evidence>
<evidence type="ECO:0000313" key="2">
    <source>
        <dbReference type="Proteomes" id="UP000324800"/>
    </source>
</evidence>
<dbReference type="AlphaFoldDB" id="A0A5J4VKI0"/>
<sequence>MFVLPVPNAVSKLDFSSLLGRQSFLASSGSGLQLIVYGDIVTLNASFATTDLFPNASNEALPEDVESHIDKVIMIQEKQQVADGIHRLNVFNLQFESKGLQWRTQEVGRIPDSIIPADGKKPQESIPIDSADIYKYYASGMYYL</sequence>
<dbReference type="Proteomes" id="UP000324800">
    <property type="component" value="Unassembled WGS sequence"/>
</dbReference>
<gene>
    <name evidence="1" type="ORF">EZS28_021625</name>
</gene>
<comment type="caution">
    <text evidence="1">The sequence shown here is derived from an EMBL/GenBank/DDBJ whole genome shotgun (WGS) entry which is preliminary data.</text>
</comment>
<proteinExistence type="predicted"/>
<dbReference type="EMBL" id="SNRW01006558">
    <property type="protein sequence ID" value="KAA6382849.1"/>
    <property type="molecule type" value="Genomic_DNA"/>
</dbReference>
<accession>A0A5J4VKI0</accession>